<dbReference type="PANTHER" id="PTHR34265:SF1">
    <property type="entry name" value="TYPE III PANTOTHENATE KINASE"/>
    <property type="match status" value="1"/>
</dbReference>
<comment type="similarity">
    <text evidence="14 16">Belongs to the type III pantothenate kinase family.</text>
</comment>
<dbReference type="Gene3D" id="3.30.420.40">
    <property type="match status" value="1"/>
</dbReference>
<accession>A0A364Y9N2</accession>
<feature type="binding site" evidence="16">
    <location>
        <begin position="90"/>
        <end position="93"/>
    </location>
    <ligand>
        <name>substrate</name>
    </ligand>
</feature>
<evidence type="ECO:0000256" key="13">
    <source>
        <dbReference type="ARBA" id="ARBA00022993"/>
    </source>
</evidence>
<evidence type="ECO:0000256" key="3">
    <source>
        <dbReference type="ARBA" id="ARBA00004496"/>
    </source>
</evidence>
<dbReference type="NCBIfam" id="TIGR00671">
    <property type="entry name" value="baf"/>
    <property type="match status" value="1"/>
</dbReference>
<evidence type="ECO:0000256" key="8">
    <source>
        <dbReference type="ARBA" id="ARBA00022679"/>
    </source>
</evidence>
<dbReference type="UniPathway" id="UPA00241">
    <property type="reaction ID" value="UER00352"/>
</dbReference>
<dbReference type="OrthoDB" id="9804707at2"/>
<feature type="binding site" evidence="16">
    <location>
        <position position="83"/>
    </location>
    <ligand>
        <name>substrate</name>
    </ligand>
</feature>
<keyword evidence="11 16" id="KW-0067">ATP-binding</keyword>
<keyword evidence="18" id="KW-1185">Reference proteome</keyword>
<evidence type="ECO:0000313" key="17">
    <source>
        <dbReference type="EMBL" id="RAW03563.1"/>
    </source>
</evidence>
<evidence type="ECO:0000256" key="6">
    <source>
        <dbReference type="ARBA" id="ARBA00012102"/>
    </source>
</evidence>
<dbReference type="SUPFAM" id="SSF53067">
    <property type="entry name" value="Actin-like ATPase domain"/>
    <property type="match status" value="2"/>
</dbReference>
<evidence type="ECO:0000256" key="7">
    <source>
        <dbReference type="ARBA" id="ARBA00022490"/>
    </source>
</evidence>
<evidence type="ECO:0000313" key="18">
    <source>
        <dbReference type="Proteomes" id="UP000251889"/>
    </source>
</evidence>
<evidence type="ECO:0000256" key="4">
    <source>
        <dbReference type="ARBA" id="ARBA00005225"/>
    </source>
</evidence>
<evidence type="ECO:0000256" key="5">
    <source>
        <dbReference type="ARBA" id="ARBA00011738"/>
    </source>
</evidence>
<dbReference type="InterPro" id="IPR004619">
    <property type="entry name" value="Type_III_PanK"/>
</dbReference>
<dbReference type="Pfam" id="PF03309">
    <property type="entry name" value="Pan_kinase"/>
    <property type="match status" value="1"/>
</dbReference>
<dbReference type="GO" id="GO:0004594">
    <property type="term" value="F:pantothenate kinase activity"/>
    <property type="evidence" value="ECO:0007669"/>
    <property type="project" value="UniProtKB-UniRule"/>
</dbReference>
<feature type="binding site" evidence="16">
    <location>
        <begin position="6"/>
        <end position="13"/>
    </location>
    <ligand>
        <name>ATP</name>
        <dbReference type="ChEBI" id="CHEBI:30616"/>
    </ligand>
</feature>
<comment type="pathway">
    <text evidence="4 16">Cofactor biosynthesis; coenzyme A biosynthesis; CoA from (R)-pantothenate: step 1/5.</text>
</comment>
<comment type="subcellular location">
    <subcellularLocation>
        <location evidence="3 16">Cytoplasm</location>
    </subcellularLocation>
</comment>
<dbReference type="InterPro" id="IPR043129">
    <property type="entry name" value="ATPase_NBD"/>
</dbReference>
<name>A0A364Y9N2_9BACT</name>
<dbReference type="CDD" id="cd24015">
    <property type="entry name" value="ASKHA_NBD_PanK-III"/>
    <property type="match status" value="1"/>
</dbReference>
<feature type="binding site" evidence="16">
    <location>
        <position position="116"/>
    </location>
    <ligand>
        <name>ATP</name>
        <dbReference type="ChEBI" id="CHEBI:30616"/>
    </ligand>
</feature>
<feature type="binding site" evidence="16">
    <location>
        <position position="113"/>
    </location>
    <ligand>
        <name>K(+)</name>
        <dbReference type="ChEBI" id="CHEBI:29103"/>
    </ligand>
</feature>
<comment type="caution">
    <text evidence="17">The sequence shown here is derived from an EMBL/GenBank/DDBJ whole genome shotgun (WGS) entry which is preliminary data.</text>
</comment>
<evidence type="ECO:0000256" key="12">
    <source>
        <dbReference type="ARBA" id="ARBA00022958"/>
    </source>
</evidence>
<proteinExistence type="inferred from homology"/>
<evidence type="ECO:0000256" key="9">
    <source>
        <dbReference type="ARBA" id="ARBA00022741"/>
    </source>
</evidence>
<feature type="active site" description="Proton acceptor" evidence="16">
    <location>
        <position position="92"/>
    </location>
</feature>
<evidence type="ECO:0000256" key="15">
    <source>
        <dbReference type="ARBA" id="ARBA00040883"/>
    </source>
</evidence>
<evidence type="ECO:0000256" key="1">
    <source>
        <dbReference type="ARBA" id="ARBA00001206"/>
    </source>
</evidence>
<feature type="binding site" evidence="16">
    <location>
        <position position="168"/>
    </location>
    <ligand>
        <name>substrate</name>
    </ligand>
</feature>
<sequence length="239" mass="26280">MNVVVDYGNTSAKVGIFKERRLVDKIVFDSAEKLRGFLENYSGDYIIVSSVSVDATVVMDWARHFKAKFILTPSLPLPVVNRYATPQTLGVDRIAAACGAYELFPNQHCLAIDAGTCITYEFLDAGGNYLGGGISPGLRMRFEAMHTFTARLPLIQPVDQPALIGTSTEQCMQSGVIYGLCDEIEGIILRYHEKFGDLKVILCGGDARFFENKLKAAIFAVPELVLSGLNSILIYNVNR</sequence>
<dbReference type="PANTHER" id="PTHR34265">
    <property type="entry name" value="TYPE III PANTOTHENATE KINASE"/>
    <property type="match status" value="1"/>
</dbReference>
<dbReference type="AlphaFoldDB" id="A0A364Y9N2"/>
<dbReference type="Proteomes" id="UP000251889">
    <property type="component" value="Unassembled WGS sequence"/>
</dbReference>
<evidence type="ECO:0000256" key="10">
    <source>
        <dbReference type="ARBA" id="ARBA00022777"/>
    </source>
</evidence>
<keyword evidence="7 16" id="KW-0963">Cytoplasm</keyword>
<dbReference type="HAMAP" id="MF_01274">
    <property type="entry name" value="Pantothen_kinase_3"/>
    <property type="match status" value="1"/>
</dbReference>
<keyword evidence="13 16" id="KW-0173">Coenzyme A biosynthesis</keyword>
<keyword evidence="12 16" id="KW-0630">Potassium</keyword>
<dbReference type="EC" id="2.7.1.33" evidence="6 16"/>
<keyword evidence="10 16" id="KW-0418">Kinase</keyword>
<evidence type="ECO:0000256" key="14">
    <source>
        <dbReference type="ARBA" id="ARBA00038036"/>
    </source>
</evidence>
<evidence type="ECO:0000256" key="11">
    <source>
        <dbReference type="ARBA" id="ARBA00022840"/>
    </source>
</evidence>
<reference evidence="17 18" key="1">
    <citation type="submission" date="2018-06" db="EMBL/GenBank/DDBJ databases">
        <title>Chryseolinea flavus sp. nov., a member of the phylum Bacteroidetes isolated from soil.</title>
        <authorList>
            <person name="Li Y."/>
            <person name="Wang J."/>
        </authorList>
    </citation>
    <scope>NUCLEOTIDE SEQUENCE [LARGE SCALE GENOMIC DNA]</scope>
    <source>
        <strain evidence="17 18">SDU1-6</strain>
    </source>
</reference>
<keyword evidence="9 16" id="KW-0547">Nucleotide-binding</keyword>
<dbReference type="EMBL" id="QMFY01000001">
    <property type="protein sequence ID" value="RAW03563.1"/>
    <property type="molecule type" value="Genomic_DNA"/>
</dbReference>
<dbReference type="GO" id="GO:0046872">
    <property type="term" value="F:metal ion binding"/>
    <property type="evidence" value="ECO:0007669"/>
    <property type="project" value="UniProtKB-KW"/>
</dbReference>
<organism evidence="17 18">
    <name type="scientific">Pseudochryseolinea flava</name>
    <dbReference type="NCBI Taxonomy" id="2059302"/>
    <lineage>
        <taxon>Bacteria</taxon>
        <taxon>Pseudomonadati</taxon>
        <taxon>Bacteroidota</taxon>
        <taxon>Cytophagia</taxon>
        <taxon>Cytophagales</taxon>
        <taxon>Fulvivirgaceae</taxon>
        <taxon>Pseudochryseolinea</taxon>
    </lineage>
</organism>
<keyword evidence="16" id="KW-0479">Metal-binding</keyword>
<evidence type="ECO:0000256" key="2">
    <source>
        <dbReference type="ARBA" id="ARBA00001958"/>
    </source>
</evidence>
<comment type="catalytic activity">
    <reaction evidence="1 16">
        <text>(R)-pantothenate + ATP = (R)-4'-phosphopantothenate + ADP + H(+)</text>
        <dbReference type="Rhea" id="RHEA:16373"/>
        <dbReference type="ChEBI" id="CHEBI:10986"/>
        <dbReference type="ChEBI" id="CHEBI:15378"/>
        <dbReference type="ChEBI" id="CHEBI:29032"/>
        <dbReference type="ChEBI" id="CHEBI:30616"/>
        <dbReference type="ChEBI" id="CHEBI:456216"/>
        <dbReference type="EC" id="2.7.1.33"/>
    </reaction>
</comment>
<dbReference type="GO" id="GO:0015937">
    <property type="term" value="P:coenzyme A biosynthetic process"/>
    <property type="evidence" value="ECO:0007669"/>
    <property type="project" value="UniProtKB-UniRule"/>
</dbReference>
<evidence type="ECO:0000256" key="16">
    <source>
        <dbReference type="HAMAP-Rule" id="MF_01274"/>
    </source>
</evidence>
<dbReference type="GO" id="GO:0005737">
    <property type="term" value="C:cytoplasm"/>
    <property type="evidence" value="ECO:0007669"/>
    <property type="project" value="UniProtKB-SubCell"/>
</dbReference>
<comment type="cofactor">
    <cofactor evidence="16">
        <name>NH4(+)</name>
        <dbReference type="ChEBI" id="CHEBI:28938"/>
    </cofactor>
    <cofactor evidence="16">
        <name>K(+)</name>
        <dbReference type="ChEBI" id="CHEBI:29103"/>
    </cofactor>
    <text evidence="16">A monovalent cation. Ammonium or potassium.</text>
</comment>
<dbReference type="GO" id="GO:0005524">
    <property type="term" value="F:ATP binding"/>
    <property type="evidence" value="ECO:0007669"/>
    <property type="project" value="UniProtKB-UniRule"/>
</dbReference>
<protein>
    <recommendedName>
        <fullName evidence="15 16">Type III pantothenate kinase</fullName>
        <ecNumber evidence="6 16">2.7.1.33</ecNumber>
    </recommendedName>
    <alternativeName>
        <fullName evidence="16">PanK-III</fullName>
    </alternativeName>
    <alternativeName>
        <fullName evidence="16">Pantothenic acid kinase</fullName>
    </alternativeName>
</protein>
<keyword evidence="8 16" id="KW-0808">Transferase</keyword>
<gene>
    <name evidence="16" type="primary">coaX</name>
    <name evidence="17" type="ORF">DQQ10_04825</name>
</gene>
<comment type="function">
    <text evidence="16">Catalyzes the phosphorylation of pantothenate (Pan), the first step in CoA biosynthesis.</text>
</comment>
<comment type="cofactor">
    <cofactor evidence="2">
        <name>K(+)</name>
        <dbReference type="ChEBI" id="CHEBI:29103"/>
    </cofactor>
</comment>
<comment type="subunit">
    <text evidence="5 16">Homodimer.</text>
</comment>